<evidence type="ECO:0000313" key="1">
    <source>
        <dbReference type="EMBL" id="QHR92628.1"/>
    </source>
</evidence>
<organism evidence="1">
    <name type="scientific">Picea sitchensis</name>
    <name type="common">Sitka spruce</name>
    <name type="synonym">Pinus sitchensis</name>
    <dbReference type="NCBI Taxonomy" id="3332"/>
    <lineage>
        <taxon>Eukaryota</taxon>
        <taxon>Viridiplantae</taxon>
        <taxon>Streptophyta</taxon>
        <taxon>Embryophyta</taxon>
        <taxon>Tracheophyta</taxon>
        <taxon>Spermatophyta</taxon>
        <taxon>Pinopsida</taxon>
        <taxon>Pinidae</taxon>
        <taxon>Conifers I</taxon>
        <taxon>Pinales</taxon>
        <taxon>Pinaceae</taxon>
        <taxon>Picea</taxon>
    </lineage>
</organism>
<accession>A0A6B9XRR8</accession>
<keyword evidence="1" id="KW-0496">Mitochondrion</keyword>
<dbReference type="EMBL" id="MK697705">
    <property type="protein sequence ID" value="QHR92628.1"/>
    <property type="molecule type" value="Genomic_DNA"/>
</dbReference>
<sequence>MLRVVARSEGQAPMNAQETTDLAINLPSLGWLPESASRSRYAPVLSTFTFAAGETNYYSRSTTGSRSIGAFTSAPDASGFYARETRSILNI</sequence>
<geneLocation type="mitochondrion" evidence="1"/>
<dbReference type="AlphaFoldDB" id="A0A6B9XRR8"/>
<gene>
    <name evidence="1" type="primary">orf06730</name>
    <name evidence="1" type="ORF">Q903MT_gene6675</name>
</gene>
<reference evidence="1" key="1">
    <citation type="submission" date="2019-03" db="EMBL/GenBank/DDBJ databases">
        <title>Largest Complete Mitochondrial Genome of a Gymnosperm, Sitka Spruce (Picea sitchensis), Indicates Complex Physical Structure.</title>
        <authorList>
            <person name="Jackman S.D."/>
            <person name="Coombe L."/>
            <person name="Warren R."/>
            <person name="Kirk H."/>
            <person name="Trinh E."/>
            <person name="McLeod T."/>
            <person name="Pleasance S."/>
            <person name="Pandoh P."/>
            <person name="Zhao Y."/>
            <person name="Coope R."/>
            <person name="Bousquet J."/>
            <person name="Bohlmann J.C."/>
            <person name="Jones S.J.M."/>
            <person name="Birol I."/>
        </authorList>
    </citation>
    <scope>NUCLEOTIDE SEQUENCE</scope>
    <source>
        <strain evidence="1">Q903</strain>
    </source>
</reference>
<proteinExistence type="predicted"/>
<name>A0A6B9XRR8_PICSI</name>
<protein>
    <submittedName>
        <fullName evidence="1">Uncharacterized protein</fullName>
    </submittedName>
</protein>